<accession>A0A3P6CSB3</accession>
<dbReference type="AlphaFoldDB" id="A0A3P6CSB3"/>
<dbReference type="EMBL" id="LR031874">
    <property type="protein sequence ID" value="VDD21727.1"/>
    <property type="molecule type" value="Genomic_DNA"/>
</dbReference>
<feature type="compositionally biased region" description="Low complexity" evidence="1">
    <location>
        <begin position="25"/>
        <end position="36"/>
    </location>
</feature>
<evidence type="ECO:0000256" key="1">
    <source>
        <dbReference type="SAM" id="MobiDB-lite"/>
    </source>
</evidence>
<name>A0A3P6CSB3_BRAOL</name>
<organism evidence="2">
    <name type="scientific">Brassica oleracea</name>
    <name type="common">Wild cabbage</name>
    <dbReference type="NCBI Taxonomy" id="3712"/>
    <lineage>
        <taxon>Eukaryota</taxon>
        <taxon>Viridiplantae</taxon>
        <taxon>Streptophyta</taxon>
        <taxon>Embryophyta</taxon>
        <taxon>Tracheophyta</taxon>
        <taxon>Spermatophyta</taxon>
        <taxon>Magnoliopsida</taxon>
        <taxon>eudicotyledons</taxon>
        <taxon>Gunneridae</taxon>
        <taxon>Pentapetalae</taxon>
        <taxon>rosids</taxon>
        <taxon>malvids</taxon>
        <taxon>Brassicales</taxon>
        <taxon>Brassicaceae</taxon>
        <taxon>Brassiceae</taxon>
        <taxon>Brassica</taxon>
    </lineage>
</organism>
<evidence type="ECO:0000313" key="2">
    <source>
        <dbReference type="EMBL" id="VDD21727.1"/>
    </source>
</evidence>
<sequence length="45" mass="5051">MRWNPGLIGFAPCHYQLIRSRSSLSSSFNLAVSSPSRQRRSGLKT</sequence>
<proteinExistence type="predicted"/>
<feature type="region of interest" description="Disordered" evidence="1">
    <location>
        <begin position="25"/>
        <end position="45"/>
    </location>
</feature>
<reference evidence="2" key="1">
    <citation type="submission" date="2018-11" db="EMBL/GenBank/DDBJ databases">
        <authorList>
            <consortium name="Genoscope - CEA"/>
            <person name="William W."/>
        </authorList>
    </citation>
    <scope>NUCLEOTIDE SEQUENCE</scope>
</reference>
<protein>
    <submittedName>
        <fullName evidence="2">Uncharacterized protein</fullName>
    </submittedName>
</protein>
<gene>
    <name evidence="2" type="ORF">BOLC2T07991H</name>
</gene>